<sequence>MGSDDDDIRYRSLSENSALLPDKIQIIKPLEIPADKSFRQTRRAFAHEARAIWKMAWKVSLVTVCQTSLPTICAAFLGHLGSNELAGSALANIWISGVQVVIYGFAVALCTLCGQAYGAQNYELVGIWLQLGILFLTLFSIPVCISFFYVEHIFVYLCDDPVVLGFASTYAKYSALSIWPQCVYYALRQYFQAQEIVTPATVISVLSVFVCVGANKYLIYGMEGVFPGLGFIGSPLAQFVASIFQPLALILYSCFFRRHHEKTWYGFTWECLAPDRVKRFLSLSLGMTLNMAMDEWVYSFATSLASYLGPTVLSANSIIYNLWNLVFGIYWGFGLPTQVRTANFLGSYQPDRAKRTMYVGFALGATASVGSALIVYLLRYPIVDAFTPDPDLQATIHIALPIFCIAVSISGLHLVLAAVVEGMSLASTLVCITGVGSWAILLPAAYLFGVVWNGGLPGLWWGSVLGEFAKFAMMAHFLLRIDWEEMGILAVKMSEGEMDDEEIEEDVIRRMTRSMSTPSLLSNPVLSNFSTPQQVRPHHRLSEDERMTHLLAAAAAKAATPRNNYRTADSL</sequence>
<feature type="transmembrane region" description="Helical" evidence="6">
    <location>
        <begin position="93"/>
        <end position="113"/>
    </location>
</feature>
<protein>
    <submittedName>
        <fullName evidence="8">Aste57867_22409 protein</fullName>
    </submittedName>
</protein>
<name>A0A485LK03_9STRA</name>
<dbReference type="InterPro" id="IPR045069">
    <property type="entry name" value="MATE_euk"/>
</dbReference>
<comment type="similarity">
    <text evidence="2">Belongs to the multi antimicrobial extrusion (MATE) (TC 2.A.66.1) family.</text>
</comment>
<dbReference type="GO" id="GO:0042910">
    <property type="term" value="F:xenobiotic transmembrane transporter activity"/>
    <property type="evidence" value="ECO:0007669"/>
    <property type="project" value="InterPro"/>
</dbReference>
<dbReference type="PANTHER" id="PTHR11206">
    <property type="entry name" value="MULTIDRUG RESISTANCE PROTEIN"/>
    <property type="match status" value="1"/>
</dbReference>
<dbReference type="GO" id="GO:1990961">
    <property type="term" value="P:xenobiotic detoxification by transmembrane export across the plasma membrane"/>
    <property type="evidence" value="ECO:0007669"/>
    <property type="project" value="InterPro"/>
</dbReference>
<keyword evidence="4 6" id="KW-1133">Transmembrane helix</keyword>
<dbReference type="Pfam" id="PF01554">
    <property type="entry name" value="MatE"/>
    <property type="match status" value="2"/>
</dbReference>
<feature type="transmembrane region" description="Helical" evidence="6">
    <location>
        <begin position="239"/>
        <end position="256"/>
    </location>
</feature>
<feature type="transmembrane region" description="Helical" evidence="6">
    <location>
        <begin position="427"/>
        <end position="452"/>
    </location>
</feature>
<dbReference type="OrthoDB" id="2126698at2759"/>
<feature type="transmembrane region" description="Helical" evidence="6">
    <location>
        <begin position="170"/>
        <end position="187"/>
    </location>
</feature>
<dbReference type="AlphaFoldDB" id="A0A485LK03"/>
<evidence type="ECO:0000256" key="5">
    <source>
        <dbReference type="ARBA" id="ARBA00023136"/>
    </source>
</evidence>
<accession>A0A485LK03</accession>
<dbReference type="InterPro" id="IPR002528">
    <property type="entry name" value="MATE_fam"/>
</dbReference>
<proteinExistence type="inferred from homology"/>
<reference evidence="8 9" key="1">
    <citation type="submission" date="2019-03" db="EMBL/GenBank/DDBJ databases">
        <authorList>
            <person name="Gaulin E."/>
            <person name="Dumas B."/>
        </authorList>
    </citation>
    <scope>NUCLEOTIDE SEQUENCE [LARGE SCALE GENOMIC DNA]</scope>
    <source>
        <strain evidence="8">CBS 568.67</strain>
    </source>
</reference>
<feature type="transmembrane region" description="Helical" evidence="6">
    <location>
        <begin position="458"/>
        <end position="479"/>
    </location>
</feature>
<keyword evidence="5 6" id="KW-0472">Membrane</keyword>
<feature type="transmembrane region" description="Helical" evidence="6">
    <location>
        <begin position="357"/>
        <end position="378"/>
    </location>
</feature>
<feature type="transmembrane region" description="Helical" evidence="6">
    <location>
        <begin position="125"/>
        <end position="150"/>
    </location>
</feature>
<evidence type="ECO:0000313" key="9">
    <source>
        <dbReference type="Proteomes" id="UP000332933"/>
    </source>
</evidence>
<dbReference type="GO" id="GO:0016020">
    <property type="term" value="C:membrane"/>
    <property type="evidence" value="ECO:0007669"/>
    <property type="project" value="UniProtKB-SubCell"/>
</dbReference>
<evidence type="ECO:0000256" key="2">
    <source>
        <dbReference type="ARBA" id="ARBA00010199"/>
    </source>
</evidence>
<dbReference type="Proteomes" id="UP000332933">
    <property type="component" value="Unassembled WGS sequence"/>
</dbReference>
<evidence type="ECO:0000256" key="4">
    <source>
        <dbReference type="ARBA" id="ARBA00022989"/>
    </source>
</evidence>
<evidence type="ECO:0000256" key="6">
    <source>
        <dbReference type="SAM" id="Phobius"/>
    </source>
</evidence>
<dbReference type="CDD" id="cd13132">
    <property type="entry name" value="MATE_eukaryotic"/>
    <property type="match status" value="1"/>
</dbReference>
<dbReference type="EMBL" id="CAADRA010007074">
    <property type="protein sequence ID" value="VFT99072.1"/>
    <property type="molecule type" value="Genomic_DNA"/>
</dbReference>
<keyword evidence="9" id="KW-1185">Reference proteome</keyword>
<evidence type="ECO:0000313" key="7">
    <source>
        <dbReference type="EMBL" id="KAF0685801.1"/>
    </source>
</evidence>
<reference evidence="7" key="2">
    <citation type="submission" date="2019-06" db="EMBL/GenBank/DDBJ databases">
        <title>Genomics analysis of Aphanomyces spp. identifies a new class of oomycete effector associated with host adaptation.</title>
        <authorList>
            <person name="Gaulin E."/>
        </authorList>
    </citation>
    <scope>NUCLEOTIDE SEQUENCE</scope>
    <source>
        <strain evidence="7">CBS 578.67</strain>
    </source>
</reference>
<dbReference type="EMBL" id="VJMH01007048">
    <property type="protein sequence ID" value="KAF0685801.1"/>
    <property type="molecule type" value="Genomic_DNA"/>
</dbReference>
<feature type="transmembrane region" description="Helical" evidence="6">
    <location>
        <begin position="318"/>
        <end position="336"/>
    </location>
</feature>
<feature type="transmembrane region" description="Helical" evidence="6">
    <location>
        <begin position="199"/>
        <end position="219"/>
    </location>
</feature>
<evidence type="ECO:0000256" key="1">
    <source>
        <dbReference type="ARBA" id="ARBA00004141"/>
    </source>
</evidence>
<feature type="transmembrane region" description="Helical" evidence="6">
    <location>
        <begin position="398"/>
        <end position="420"/>
    </location>
</feature>
<dbReference type="NCBIfam" id="TIGR00797">
    <property type="entry name" value="matE"/>
    <property type="match status" value="1"/>
</dbReference>
<organism evidence="8 9">
    <name type="scientific">Aphanomyces stellatus</name>
    <dbReference type="NCBI Taxonomy" id="120398"/>
    <lineage>
        <taxon>Eukaryota</taxon>
        <taxon>Sar</taxon>
        <taxon>Stramenopiles</taxon>
        <taxon>Oomycota</taxon>
        <taxon>Saprolegniomycetes</taxon>
        <taxon>Saprolegniales</taxon>
        <taxon>Verrucalvaceae</taxon>
        <taxon>Aphanomyces</taxon>
    </lineage>
</organism>
<keyword evidence="3 6" id="KW-0812">Transmembrane</keyword>
<dbReference type="GO" id="GO:0015297">
    <property type="term" value="F:antiporter activity"/>
    <property type="evidence" value="ECO:0007669"/>
    <property type="project" value="InterPro"/>
</dbReference>
<evidence type="ECO:0000313" key="8">
    <source>
        <dbReference type="EMBL" id="VFT99072.1"/>
    </source>
</evidence>
<gene>
    <name evidence="8" type="primary">Aste57867_22409</name>
    <name evidence="7" type="ORF">As57867_022339</name>
    <name evidence="8" type="ORF">ASTE57867_22409</name>
</gene>
<feature type="transmembrane region" description="Helical" evidence="6">
    <location>
        <begin position="59"/>
        <end position="81"/>
    </location>
</feature>
<comment type="subcellular location">
    <subcellularLocation>
        <location evidence="1">Membrane</location>
        <topology evidence="1">Multi-pass membrane protein</topology>
    </subcellularLocation>
</comment>
<evidence type="ECO:0000256" key="3">
    <source>
        <dbReference type="ARBA" id="ARBA00022692"/>
    </source>
</evidence>